<evidence type="ECO:0000256" key="1">
    <source>
        <dbReference type="ARBA" id="ARBA00004496"/>
    </source>
</evidence>
<proteinExistence type="inferred from homology"/>
<evidence type="ECO:0000256" key="3">
    <source>
        <dbReference type="ARBA" id="ARBA00005673"/>
    </source>
</evidence>
<organism evidence="16 17">
    <name type="scientific">[Candida] anglica</name>
    <dbReference type="NCBI Taxonomy" id="148631"/>
    <lineage>
        <taxon>Eukaryota</taxon>
        <taxon>Fungi</taxon>
        <taxon>Dikarya</taxon>
        <taxon>Ascomycota</taxon>
        <taxon>Saccharomycotina</taxon>
        <taxon>Pichiomycetes</taxon>
        <taxon>Debaryomycetaceae</taxon>
        <taxon>Kurtzmaniella</taxon>
    </lineage>
</organism>
<reference evidence="16 17" key="1">
    <citation type="submission" date="2024-01" db="EMBL/GenBank/DDBJ databases">
        <authorList>
            <consortium name="Genoscope - CEA"/>
            <person name="William W."/>
        </authorList>
    </citation>
    <scope>NUCLEOTIDE SEQUENCE [LARGE SCALE GENOMIC DNA]</scope>
    <source>
        <strain evidence="16 17">29B2s-10</strain>
    </source>
</reference>
<comment type="subcellular location">
    <subcellularLocation>
        <location evidence="1">Cytoplasm</location>
    </subcellularLocation>
</comment>
<evidence type="ECO:0000256" key="12">
    <source>
        <dbReference type="SAM" id="Coils"/>
    </source>
</evidence>
<evidence type="ECO:0000256" key="4">
    <source>
        <dbReference type="ARBA" id="ARBA00022490"/>
    </source>
</evidence>
<dbReference type="PROSITE" id="PS00865">
    <property type="entry name" value="UBIQUITIN_ACTIVAT_2"/>
    <property type="match status" value="1"/>
</dbReference>
<dbReference type="Gene3D" id="1.10.10.520">
    <property type="entry name" value="Ubiquitin activating enzymes (Uba3). Chain: B, domain 2"/>
    <property type="match status" value="1"/>
</dbReference>
<dbReference type="InterPro" id="IPR000594">
    <property type="entry name" value="ThiF_NAD_FAD-bd"/>
</dbReference>
<feature type="coiled-coil region" evidence="12">
    <location>
        <begin position="218"/>
        <end position="251"/>
    </location>
</feature>
<keyword evidence="17" id="KW-1185">Reference proteome</keyword>
<feature type="compositionally biased region" description="Basic and acidic residues" evidence="13">
    <location>
        <begin position="582"/>
        <end position="594"/>
    </location>
</feature>
<dbReference type="Gene3D" id="3.10.290.20">
    <property type="entry name" value="Ubiquitin-like 2 activating enzyme e1b. Chain: B, domain 3"/>
    <property type="match status" value="1"/>
</dbReference>
<dbReference type="PIRSF" id="PIRSF039133">
    <property type="entry name" value="SUMO_E1B"/>
    <property type="match status" value="1"/>
</dbReference>
<keyword evidence="6 10" id="KW-0547">Nucleotide-binding</keyword>
<dbReference type="InterPro" id="IPR030661">
    <property type="entry name" value="Uba2"/>
</dbReference>
<evidence type="ECO:0000313" key="16">
    <source>
        <dbReference type="EMBL" id="CAK7917883.1"/>
    </source>
</evidence>
<keyword evidence="8 10" id="KW-0862">Zinc</keyword>
<dbReference type="EMBL" id="OZ004259">
    <property type="protein sequence ID" value="CAK7917883.1"/>
    <property type="molecule type" value="Genomic_DNA"/>
</dbReference>
<keyword evidence="4" id="KW-0963">Cytoplasm</keyword>
<dbReference type="SUPFAM" id="SSF69572">
    <property type="entry name" value="Activating enzymes of the ubiquitin-like proteins"/>
    <property type="match status" value="1"/>
</dbReference>
<evidence type="ECO:0000256" key="6">
    <source>
        <dbReference type="ARBA" id="ARBA00022741"/>
    </source>
</evidence>
<evidence type="ECO:0000313" key="17">
    <source>
        <dbReference type="Proteomes" id="UP001497600"/>
    </source>
</evidence>
<evidence type="ECO:0000259" key="14">
    <source>
        <dbReference type="Pfam" id="PF00899"/>
    </source>
</evidence>
<keyword evidence="5 10" id="KW-0479">Metal-binding</keyword>
<dbReference type="Proteomes" id="UP001497600">
    <property type="component" value="Chromosome G"/>
</dbReference>
<comment type="subunit">
    <text evidence="10">Heterodimer.</text>
</comment>
<evidence type="ECO:0000256" key="7">
    <source>
        <dbReference type="ARBA" id="ARBA00022786"/>
    </source>
</evidence>
<evidence type="ECO:0000256" key="9">
    <source>
        <dbReference type="ARBA" id="ARBA00022840"/>
    </source>
</evidence>
<dbReference type="Pfam" id="PF10585">
    <property type="entry name" value="UBA_E1_SCCH"/>
    <property type="match status" value="1"/>
</dbReference>
<gene>
    <name evidence="16" type="primary">UBA2</name>
    <name evidence="16" type="ORF">CAAN4_G10682</name>
</gene>
<comment type="pathway">
    <text evidence="2 10">Protein modification; protein sumoylation.</text>
</comment>
<feature type="domain" description="Ubiquitin-activating enzyme SCCH" evidence="15">
    <location>
        <begin position="322"/>
        <end position="377"/>
    </location>
</feature>
<accession>A0ABP0EMC0</accession>
<feature type="compositionally biased region" description="Acidic residues" evidence="13">
    <location>
        <begin position="595"/>
        <end position="607"/>
    </location>
</feature>
<dbReference type="InterPro" id="IPR035985">
    <property type="entry name" value="Ubiquitin-activating_enz"/>
</dbReference>
<dbReference type="Pfam" id="PF00899">
    <property type="entry name" value="ThiF"/>
    <property type="match status" value="1"/>
</dbReference>
<dbReference type="InterPro" id="IPR033127">
    <property type="entry name" value="UBQ-activ_enz_E1_Cys_AS"/>
</dbReference>
<dbReference type="PANTHER" id="PTHR10953">
    <property type="entry name" value="UBIQUITIN-ACTIVATING ENZYME E1"/>
    <property type="match status" value="1"/>
</dbReference>
<evidence type="ECO:0000256" key="11">
    <source>
        <dbReference type="PROSITE-ProRule" id="PRU10132"/>
    </source>
</evidence>
<sequence length="617" mass="70938">MARNTYLTKVLGTERYQELQNTTVVMIGAGGIGCELLKNLILSGYGCIHIVDLDTITLSNLNRQFLFRQKDIDKSKSLTIKKAVESFNYHGCKLISHHGNITDTTQFPISWWSQFSFIFNALDNLEARRYVNRMALFLKTPIMESGTTGYDGYVQPIYPYQAECFDCQAKVTPQTFPVCTIRSTPSKPIHCITWAKEFLFHQLFDETDEDPDSAATSLGQATDNKEELETLVKESNELADLRRSLLEKNNKTFFKGMVEKLFDIDIERLLLIDTLWQNRQRPTPLKFNEELSEKLFKLTIKDIKQDTEKWDILENLFILYQATSKLQERLKQMEGVDENRFISFDKDDEDTLDFVVASANLRSSIFNIDILSKFDIKQIAGNIIPAIATTNAIISGFSNLQSLNYFQNKNDESIDSSSMVFISIRPNKYVTSAALEPPRNECGSCSVARGILELENLTNQSLEELIEILKDTYKYSSDISLILGKSKLIYDFDFEDNLHKKLQEIGFTNGEVLLIQDEDEEKENLELYINVGDKFEVPSIELRDRKKIVKPEENGETNEEDFEESNKAFETILIDDEDVEDKENKENKVEKVDKVEEEEDVVEELVEEPASKKQRMS</sequence>
<protein>
    <recommendedName>
        <fullName evidence="10">Ubiquitin-activating enzyme E1-like</fullName>
    </recommendedName>
</protein>
<dbReference type="InterPro" id="IPR019572">
    <property type="entry name" value="UBA_E1_SCCH"/>
</dbReference>
<evidence type="ECO:0000256" key="10">
    <source>
        <dbReference type="PIRNR" id="PIRNR039133"/>
    </source>
</evidence>
<evidence type="ECO:0000256" key="13">
    <source>
        <dbReference type="SAM" id="MobiDB-lite"/>
    </source>
</evidence>
<feature type="domain" description="THIF-type NAD/FAD binding fold" evidence="14">
    <location>
        <begin position="8"/>
        <end position="443"/>
    </location>
</feature>
<feature type="active site" description="Glycyl thioester intermediate" evidence="11">
    <location>
        <position position="179"/>
    </location>
</feature>
<evidence type="ECO:0000256" key="2">
    <source>
        <dbReference type="ARBA" id="ARBA00004718"/>
    </source>
</evidence>
<keyword evidence="12" id="KW-0175">Coiled coil</keyword>
<name>A0ABP0EMC0_9ASCO</name>
<keyword evidence="9 10" id="KW-0067">ATP-binding</keyword>
<dbReference type="PROSITE" id="PS51257">
    <property type="entry name" value="PROKAR_LIPOPROTEIN"/>
    <property type="match status" value="1"/>
</dbReference>
<keyword evidence="7 10" id="KW-0833">Ubl conjugation pathway</keyword>
<feature type="region of interest" description="Disordered" evidence="13">
    <location>
        <begin position="573"/>
        <end position="617"/>
    </location>
</feature>
<dbReference type="InterPro" id="IPR023318">
    <property type="entry name" value="Ub_act_enz_dom_a_sf"/>
</dbReference>
<evidence type="ECO:0000256" key="5">
    <source>
        <dbReference type="ARBA" id="ARBA00022723"/>
    </source>
</evidence>
<evidence type="ECO:0000259" key="15">
    <source>
        <dbReference type="Pfam" id="PF10585"/>
    </source>
</evidence>
<dbReference type="InterPro" id="IPR045886">
    <property type="entry name" value="ThiF/MoeB/HesA"/>
</dbReference>
<dbReference type="PANTHER" id="PTHR10953:SF5">
    <property type="entry name" value="SUMO-ACTIVATING ENZYME SUBUNIT 2"/>
    <property type="match status" value="1"/>
</dbReference>
<dbReference type="InterPro" id="IPR042449">
    <property type="entry name" value="Ub-E1_IAD_1"/>
</dbReference>
<dbReference type="Gene3D" id="3.50.50.80">
    <property type="entry name" value="Ubiquitin-activating enzyme E1, inactive adenylation domain, subdomain 1"/>
    <property type="match status" value="1"/>
</dbReference>
<comment type="similarity">
    <text evidence="3 10">Belongs to the ubiquitin-activating E1 family.</text>
</comment>
<evidence type="ECO:0000256" key="8">
    <source>
        <dbReference type="ARBA" id="ARBA00022833"/>
    </source>
</evidence>